<dbReference type="OMA" id="TEIWTRE"/>
<dbReference type="SUPFAM" id="SSF55797">
    <property type="entry name" value="PR-1-like"/>
    <property type="match status" value="1"/>
</dbReference>
<dbReference type="Gene3D" id="3.40.33.10">
    <property type="entry name" value="CAP"/>
    <property type="match status" value="1"/>
</dbReference>
<proteinExistence type="predicted"/>
<accession>A0A915L9W7</accession>
<name>A0A915L9W7_ROMCU</name>
<dbReference type="InterPro" id="IPR001283">
    <property type="entry name" value="CRISP-related"/>
</dbReference>
<reference evidence="3" key="1">
    <citation type="submission" date="2022-11" db="UniProtKB">
        <authorList>
            <consortium name="WormBaseParasite"/>
        </authorList>
    </citation>
    <scope>IDENTIFICATION</scope>
</reference>
<dbReference type="AlphaFoldDB" id="A0A915L9W7"/>
<evidence type="ECO:0000313" key="3">
    <source>
        <dbReference type="WBParaSite" id="nRc.2.0.1.t46551-RA"/>
    </source>
</evidence>
<dbReference type="InterPro" id="IPR035940">
    <property type="entry name" value="CAP_sf"/>
</dbReference>
<dbReference type="Pfam" id="PF00188">
    <property type="entry name" value="CAP"/>
    <property type="match status" value="1"/>
</dbReference>
<protein>
    <submittedName>
        <fullName evidence="3">SCP domain-containing protein</fullName>
    </submittedName>
</protein>
<keyword evidence="2" id="KW-1185">Reference proteome</keyword>
<sequence>MQASVFFCQVVVLTATKEHFLRHCKREAISRIPVTPVLLSKKSYGCGGNARDCAFQRDFLEAHNQLRRHHGVPDLVWCQELAKEAAEWAHLVVAKGRTLFQETPDIGENIALIETKSINHLPTGKEIVDLWTKQAEKFDFDNPKWTAGTKE</sequence>
<dbReference type="PANTHER" id="PTHR10334">
    <property type="entry name" value="CYSTEINE-RICH SECRETORY PROTEIN-RELATED"/>
    <property type="match status" value="1"/>
</dbReference>
<dbReference type="InterPro" id="IPR014044">
    <property type="entry name" value="CAP_dom"/>
</dbReference>
<organism evidence="2 3">
    <name type="scientific">Romanomermis culicivorax</name>
    <name type="common">Nematode worm</name>
    <dbReference type="NCBI Taxonomy" id="13658"/>
    <lineage>
        <taxon>Eukaryota</taxon>
        <taxon>Metazoa</taxon>
        <taxon>Ecdysozoa</taxon>
        <taxon>Nematoda</taxon>
        <taxon>Enoplea</taxon>
        <taxon>Dorylaimia</taxon>
        <taxon>Mermithida</taxon>
        <taxon>Mermithoidea</taxon>
        <taxon>Mermithidae</taxon>
        <taxon>Romanomermis</taxon>
    </lineage>
</organism>
<feature type="domain" description="SCP" evidence="1">
    <location>
        <begin position="54"/>
        <end position="151"/>
    </location>
</feature>
<evidence type="ECO:0000259" key="1">
    <source>
        <dbReference type="SMART" id="SM00198"/>
    </source>
</evidence>
<dbReference type="SMART" id="SM00198">
    <property type="entry name" value="SCP"/>
    <property type="match status" value="1"/>
</dbReference>
<evidence type="ECO:0000313" key="2">
    <source>
        <dbReference type="Proteomes" id="UP000887565"/>
    </source>
</evidence>
<dbReference type="Proteomes" id="UP000887565">
    <property type="component" value="Unplaced"/>
</dbReference>
<dbReference type="WBParaSite" id="nRc.2.0.1.t46551-RA">
    <property type="protein sequence ID" value="nRc.2.0.1.t46551-RA"/>
    <property type="gene ID" value="nRc.2.0.1.g46551"/>
</dbReference>